<dbReference type="InterPro" id="IPR018062">
    <property type="entry name" value="HTH_AraC-typ_CS"/>
</dbReference>
<protein>
    <submittedName>
        <fullName evidence="5">HTH-type transcriptional activator RhaS</fullName>
    </submittedName>
</protein>
<dbReference type="InterPro" id="IPR050959">
    <property type="entry name" value="MarA-like"/>
</dbReference>
<sequence length="136" mass="16122">MEYSKVIQQSIDYIEENLKEKISLEDLARRNYLSKYYFHRVFHQLVGETVMEYIRKRRLTEAAEELAESNSKIVDIALKYQFSSQEAFSRAFKRMFKVSPREFRKAQVKVLLYSKRQVYHVPTINSPTVAPMCKAA</sequence>
<dbReference type="GO" id="GO:0043565">
    <property type="term" value="F:sequence-specific DNA binding"/>
    <property type="evidence" value="ECO:0007669"/>
    <property type="project" value="InterPro"/>
</dbReference>
<evidence type="ECO:0000256" key="2">
    <source>
        <dbReference type="ARBA" id="ARBA00023125"/>
    </source>
</evidence>
<proteinExistence type="predicted"/>
<evidence type="ECO:0000259" key="4">
    <source>
        <dbReference type="PROSITE" id="PS01124"/>
    </source>
</evidence>
<name>A0A645BQN8_9ZZZZ</name>
<dbReference type="SMART" id="SM00342">
    <property type="entry name" value="HTH_ARAC"/>
    <property type="match status" value="1"/>
</dbReference>
<feature type="domain" description="HTH araC/xylS-type" evidence="4">
    <location>
        <begin position="8"/>
        <end position="106"/>
    </location>
</feature>
<reference evidence="5" key="1">
    <citation type="submission" date="2019-08" db="EMBL/GenBank/DDBJ databases">
        <authorList>
            <person name="Kucharzyk K."/>
            <person name="Murdoch R.W."/>
            <person name="Higgins S."/>
            <person name="Loffler F."/>
        </authorList>
    </citation>
    <scope>NUCLEOTIDE SEQUENCE</scope>
</reference>
<keyword evidence="1" id="KW-0805">Transcription regulation</keyword>
<dbReference type="SUPFAM" id="SSF46689">
    <property type="entry name" value="Homeodomain-like"/>
    <property type="match status" value="2"/>
</dbReference>
<keyword evidence="3" id="KW-0804">Transcription</keyword>
<dbReference type="EMBL" id="VSSQ01021370">
    <property type="protein sequence ID" value="MPM66911.1"/>
    <property type="molecule type" value="Genomic_DNA"/>
</dbReference>
<dbReference type="Pfam" id="PF12833">
    <property type="entry name" value="HTH_18"/>
    <property type="match status" value="1"/>
</dbReference>
<dbReference type="InterPro" id="IPR009057">
    <property type="entry name" value="Homeodomain-like_sf"/>
</dbReference>
<dbReference type="PRINTS" id="PR00032">
    <property type="entry name" value="HTHARAC"/>
</dbReference>
<dbReference type="PROSITE" id="PS01124">
    <property type="entry name" value="HTH_ARAC_FAMILY_2"/>
    <property type="match status" value="1"/>
</dbReference>
<dbReference type="InterPro" id="IPR020449">
    <property type="entry name" value="Tscrpt_reg_AraC-type_HTH"/>
</dbReference>
<evidence type="ECO:0000256" key="3">
    <source>
        <dbReference type="ARBA" id="ARBA00023163"/>
    </source>
</evidence>
<evidence type="ECO:0000256" key="1">
    <source>
        <dbReference type="ARBA" id="ARBA00023015"/>
    </source>
</evidence>
<dbReference type="AlphaFoldDB" id="A0A645BQN8"/>
<dbReference type="PANTHER" id="PTHR47504:SF5">
    <property type="entry name" value="RIGHT ORIGIN-BINDING PROTEIN"/>
    <property type="match status" value="1"/>
</dbReference>
<dbReference type="PANTHER" id="PTHR47504">
    <property type="entry name" value="RIGHT ORIGIN-BINDING PROTEIN"/>
    <property type="match status" value="1"/>
</dbReference>
<evidence type="ECO:0000313" key="5">
    <source>
        <dbReference type="EMBL" id="MPM66911.1"/>
    </source>
</evidence>
<comment type="caution">
    <text evidence="5">The sequence shown here is derived from an EMBL/GenBank/DDBJ whole genome shotgun (WGS) entry which is preliminary data.</text>
</comment>
<organism evidence="5">
    <name type="scientific">bioreactor metagenome</name>
    <dbReference type="NCBI Taxonomy" id="1076179"/>
    <lineage>
        <taxon>unclassified sequences</taxon>
        <taxon>metagenomes</taxon>
        <taxon>ecological metagenomes</taxon>
    </lineage>
</organism>
<keyword evidence="2" id="KW-0238">DNA-binding</keyword>
<dbReference type="GO" id="GO:0003700">
    <property type="term" value="F:DNA-binding transcription factor activity"/>
    <property type="evidence" value="ECO:0007669"/>
    <property type="project" value="InterPro"/>
</dbReference>
<dbReference type="PROSITE" id="PS00041">
    <property type="entry name" value="HTH_ARAC_FAMILY_1"/>
    <property type="match status" value="1"/>
</dbReference>
<dbReference type="Gene3D" id="1.10.10.60">
    <property type="entry name" value="Homeodomain-like"/>
    <property type="match status" value="2"/>
</dbReference>
<accession>A0A645BQN8</accession>
<dbReference type="InterPro" id="IPR018060">
    <property type="entry name" value="HTH_AraC"/>
</dbReference>
<gene>
    <name evidence="5" type="primary">rhaS_80</name>
    <name evidence="5" type="ORF">SDC9_113824</name>
</gene>